<organism evidence="1 2">
    <name type="scientific">Halosquirtibacter laminarini</name>
    <dbReference type="NCBI Taxonomy" id="3374600"/>
    <lineage>
        <taxon>Bacteria</taxon>
        <taxon>Pseudomonadati</taxon>
        <taxon>Bacteroidota</taxon>
        <taxon>Bacteroidia</taxon>
        <taxon>Marinilabiliales</taxon>
        <taxon>Prolixibacteraceae</taxon>
        <taxon>Halosquirtibacter</taxon>
    </lineage>
</organism>
<proteinExistence type="predicted"/>
<dbReference type="EMBL" id="CP081303">
    <property type="protein sequence ID" value="QZE14621.1"/>
    <property type="molecule type" value="Genomic_DNA"/>
</dbReference>
<reference evidence="1" key="1">
    <citation type="submission" date="2021-08" db="EMBL/GenBank/DDBJ databases">
        <title>Novel anaerobic bacterium isolated from sea squirt in East Sea, Republic of Korea.</title>
        <authorList>
            <person name="Nguyen T.H."/>
            <person name="Li Z."/>
            <person name="Lee Y.-J."/>
            <person name="Ko J."/>
            <person name="Kim S.-G."/>
        </authorList>
    </citation>
    <scope>NUCLEOTIDE SEQUENCE</scope>
    <source>
        <strain evidence="1">KCTC 25031</strain>
    </source>
</reference>
<keyword evidence="2" id="KW-1185">Reference proteome</keyword>
<dbReference type="Proteomes" id="UP000826212">
    <property type="component" value="Chromosome"/>
</dbReference>
<protein>
    <submittedName>
        <fullName evidence="1">DUF5063 domain-containing protein</fullName>
    </submittedName>
</protein>
<accession>A0AC61NG68</accession>
<name>A0AC61NG68_9BACT</name>
<gene>
    <name evidence="1" type="ORF">K4L44_01760</name>
</gene>
<sequence>MGEDSLDHIVYQKSVVEFVAVANEYCLFVEQKEHEKRSEYLTNIQKFWSLLYLKATLLPEVDGGDVYAEKFLEEHDYWFLQNKISNFLGPHDRYTGYSDTDHYLLDEEAQNTLSENIMDVYQDLKDFVMSYQLGVEEAMEAALFECREHFQIHWGKQLLNGLRVMHILLYGEQDIDQEQD</sequence>
<evidence type="ECO:0000313" key="1">
    <source>
        <dbReference type="EMBL" id="QZE14621.1"/>
    </source>
</evidence>
<evidence type="ECO:0000313" key="2">
    <source>
        <dbReference type="Proteomes" id="UP000826212"/>
    </source>
</evidence>